<dbReference type="GO" id="GO:0016787">
    <property type="term" value="F:hydrolase activity"/>
    <property type="evidence" value="ECO:0007669"/>
    <property type="project" value="UniProtKB-KW"/>
</dbReference>
<evidence type="ECO:0000256" key="1">
    <source>
        <dbReference type="ARBA" id="ARBA00022801"/>
    </source>
</evidence>
<dbReference type="EMBL" id="CP137555">
    <property type="protein sequence ID" value="WOX07013.1"/>
    <property type="molecule type" value="Genomic_DNA"/>
</dbReference>
<dbReference type="SUPFAM" id="SSF53474">
    <property type="entry name" value="alpha/beta-Hydrolases"/>
    <property type="match status" value="1"/>
</dbReference>
<proteinExistence type="predicted"/>
<dbReference type="Proteomes" id="UP001302477">
    <property type="component" value="Chromosome"/>
</dbReference>
<feature type="domain" description="Alpha/beta hydrolase fold-3" evidence="2">
    <location>
        <begin position="79"/>
        <end position="272"/>
    </location>
</feature>
<dbReference type="Pfam" id="PF07859">
    <property type="entry name" value="Abhydrolase_3"/>
    <property type="match status" value="1"/>
</dbReference>
<organism evidence="3 4">
    <name type="scientific">Microbulbifer pacificus</name>
    <dbReference type="NCBI Taxonomy" id="407164"/>
    <lineage>
        <taxon>Bacteria</taxon>
        <taxon>Pseudomonadati</taxon>
        <taxon>Pseudomonadota</taxon>
        <taxon>Gammaproteobacteria</taxon>
        <taxon>Cellvibrionales</taxon>
        <taxon>Microbulbiferaceae</taxon>
        <taxon>Microbulbifer</taxon>
    </lineage>
</organism>
<sequence length="300" mass="33309">MISENDQEFVQNMFMDVMKRGMPTDIEAYRTFLTAVLEDRKNSEPLPAVSAYHEGVQITPDFTADIATPQGSGENKPVVLLCHGNGGCAGSAQSYRRFTRDFANSGYVTVTPDYRLAPEHRYPAGSNDLYETALWIKDNAATYGGDGNKLVIVGDSLAASFAISTMFRLLDNEDAPQIAAVVGMEGFYDLHEERSFIIDAFLPEGITDEERKNRLISPIYGLRSGMELPPILLMAGSDDFATPHTLAFATRLSQNQIPYEMHVIPGMPHDFMKFPALDGRKAGHAFMFDFLARHVRPCRP</sequence>
<dbReference type="PANTHER" id="PTHR48081">
    <property type="entry name" value="AB HYDROLASE SUPERFAMILY PROTEIN C4A8.06C"/>
    <property type="match status" value="1"/>
</dbReference>
<gene>
    <name evidence="3" type="ORF">R5R33_07740</name>
</gene>
<protein>
    <submittedName>
        <fullName evidence="3">Alpha/beta hydrolase</fullName>
    </submittedName>
</protein>
<keyword evidence="1 3" id="KW-0378">Hydrolase</keyword>
<evidence type="ECO:0000313" key="3">
    <source>
        <dbReference type="EMBL" id="WOX07013.1"/>
    </source>
</evidence>
<dbReference type="InterPro" id="IPR029058">
    <property type="entry name" value="AB_hydrolase_fold"/>
</dbReference>
<keyword evidence="4" id="KW-1185">Reference proteome</keyword>
<accession>A0AAU0N509</accession>
<evidence type="ECO:0000313" key="4">
    <source>
        <dbReference type="Proteomes" id="UP001302477"/>
    </source>
</evidence>
<dbReference type="InterPro" id="IPR013094">
    <property type="entry name" value="AB_hydrolase_3"/>
</dbReference>
<reference evidence="3 4" key="1">
    <citation type="submission" date="2023-10" db="EMBL/GenBank/DDBJ databases">
        <title>Description of Microbulbifer bruguierae sp. nov., isolated from the sediments of mangrove plant Bruguiera sexangula and comparative genomic analyses of the genus Microbulbifer.</title>
        <authorList>
            <person name="Long M."/>
        </authorList>
    </citation>
    <scope>NUCLEOTIDE SEQUENCE [LARGE SCALE GENOMIC DNA]</scope>
    <source>
        <strain evidence="3 4">SPO729</strain>
    </source>
</reference>
<name>A0AAU0N509_9GAMM</name>
<dbReference type="InterPro" id="IPR050300">
    <property type="entry name" value="GDXG_lipolytic_enzyme"/>
</dbReference>
<evidence type="ECO:0000259" key="2">
    <source>
        <dbReference type="Pfam" id="PF07859"/>
    </source>
</evidence>
<dbReference type="Gene3D" id="3.40.50.1820">
    <property type="entry name" value="alpha/beta hydrolase"/>
    <property type="match status" value="1"/>
</dbReference>
<dbReference type="KEGG" id="mpaf:R5R33_07740"/>
<dbReference type="RefSeq" id="WP_318955446.1">
    <property type="nucleotide sequence ID" value="NZ_CP137555.1"/>
</dbReference>
<dbReference type="AlphaFoldDB" id="A0AAU0N509"/>